<sequence>MLAHARYLLIPALLFSPASAAQSWNSWEDSDTTVTKVVTSTHYVCPCDTSNTGWFEWSTSPSAPAAPTCAHEDGTVSGECVWGSGPTSSAHGDHGGHGVSGTWTGPDGAASSTHWGHSTSILKTIKTHPALTSHRNNESLFSCTCHHVDDVDGYDRVSYIDYVNAVNFINFINAVKHIDYISNVSLASDIDSAKDINFVKHIDDTNDINFISYIKYIDNNDTVYHIGSIDDINYIHEIDSVNNINIYNIKPINNVKYIDRIDNIYSINNIEFDNNFNVDNDNGSTKHINIDFDNNDGPAKHINLDHDNGSTKHTHHLYHVDYIRDDHNNITYSHHLRHHDSPAATSSICSAAQAQSCAAASGDQCICNVRPDGVTPVCTSGGAYCLFAGVTCSTDADCEYGYTTCVKNDGLFGAACTSPNYCGAAGTCAQPAAGGAKRNLEDVFRAAAGGGVVDELPSAAGRRSEFGLIGGKWAVVAYT</sequence>
<protein>
    <recommendedName>
        <fullName evidence="4">EGF-like domain-containing protein</fullName>
    </recommendedName>
</protein>
<evidence type="ECO:0000313" key="3">
    <source>
        <dbReference type="Proteomes" id="UP000053411"/>
    </source>
</evidence>
<evidence type="ECO:0008006" key="4">
    <source>
        <dbReference type="Google" id="ProtNLM"/>
    </source>
</evidence>
<reference evidence="2 3" key="1">
    <citation type="submission" date="2015-01" db="EMBL/GenBank/DDBJ databases">
        <title>The Genome Sequence of Fonsecaea multimorphosa CBS 102226.</title>
        <authorList>
            <consortium name="The Broad Institute Genomics Platform"/>
            <person name="Cuomo C."/>
            <person name="de Hoog S."/>
            <person name="Gorbushina A."/>
            <person name="Stielow B."/>
            <person name="Teixiera M."/>
            <person name="Abouelleil A."/>
            <person name="Chapman S.B."/>
            <person name="Priest M."/>
            <person name="Young S.K."/>
            <person name="Wortman J."/>
            <person name="Nusbaum C."/>
            <person name="Birren B."/>
        </authorList>
    </citation>
    <scope>NUCLEOTIDE SEQUENCE [LARGE SCALE GENOMIC DNA]</scope>
    <source>
        <strain evidence="2 3">CBS 102226</strain>
    </source>
</reference>
<keyword evidence="3" id="KW-1185">Reference proteome</keyword>
<dbReference type="GeneID" id="27714251"/>
<name>A0A0D2JR06_9EURO</name>
<evidence type="ECO:0000313" key="2">
    <source>
        <dbReference type="EMBL" id="KIX95797.1"/>
    </source>
</evidence>
<gene>
    <name evidence="2" type="ORF">Z520_08505</name>
</gene>
<dbReference type="Proteomes" id="UP000053411">
    <property type="component" value="Unassembled WGS sequence"/>
</dbReference>
<keyword evidence="1" id="KW-0732">Signal</keyword>
<dbReference type="EMBL" id="KN848080">
    <property type="protein sequence ID" value="KIX95797.1"/>
    <property type="molecule type" value="Genomic_DNA"/>
</dbReference>
<organism evidence="2 3">
    <name type="scientific">Fonsecaea multimorphosa CBS 102226</name>
    <dbReference type="NCBI Taxonomy" id="1442371"/>
    <lineage>
        <taxon>Eukaryota</taxon>
        <taxon>Fungi</taxon>
        <taxon>Dikarya</taxon>
        <taxon>Ascomycota</taxon>
        <taxon>Pezizomycotina</taxon>
        <taxon>Eurotiomycetes</taxon>
        <taxon>Chaetothyriomycetidae</taxon>
        <taxon>Chaetothyriales</taxon>
        <taxon>Herpotrichiellaceae</taxon>
        <taxon>Fonsecaea</taxon>
    </lineage>
</organism>
<proteinExistence type="predicted"/>
<accession>A0A0D2JR06</accession>
<evidence type="ECO:0000256" key="1">
    <source>
        <dbReference type="SAM" id="SignalP"/>
    </source>
</evidence>
<feature type="chain" id="PRO_5002256250" description="EGF-like domain-containing protein" evidence="1">
    <location>
        <begin position="21"/>
        <end position="479"/>
    </location>
</feature>
<dbReference type="AlphaFoldDB" id="A0A0D2JR06"/>
<dbReference type="VEuPathDB" id="FungiDB:Z520_08505"/>
<dbReference type="RefSeq" id="XP_016629920.1">
    <property type="nucleotide sequence ID" value="XM_016779001.1"/>
</dbReference>
<feature type="signal peptide" evidence="1">
    <location>
        <begin position="1"/>
        <end position="20"/>
    </location>
</feature>
<dbReference type="OrthoDB" id="6161073at2759"/>